<name>A0A2N5Y6C3_9GAMM</name>
<dbReference type="InterPro" id="IPR036097">
    <property type="entry name" value="HisK_dim/P_sf"/>
</dbReference>
<feature type="domain" description="Histidine kinase" evidence="17">
    <location>
        <begin position="801"/>
        <end position="1019"/>
    </location>
</feature>
<dbReference type="EMBL" id="PKLZ01000001">
    <property type="protein sequence ID" value="PLW83945.1"/>
    <property type="molecule type" value="Genomic_DNA"/>
</dbReference>
<gene>
    <name evidence="22" type="ORF">CWI75_00890</name>
</gene>
<comment type="subcellular location">
    <subcellularLocation>
        <location evidence="2">Membrane</location>
    </subcellularLocation>
</comment>
<dbReference type="InterPro" id="IPR005467">
    <property type="entry name" value="His_kinase_dom"/>
</dbReference>
<dbReference type="InterPro" id="IPR000014">
    <property type="entry name" value="PAS"/>
</dbReference>
<dbReference type="Pfam" id="PF02518">
    <property type="entry name" value="HATPase_c"/>
    <property type="match status" value="1"/>
</dbReference>
<dbReference type="Pfam" id="PF00072">
    <property type="entry name" value="Response_reg"/>
    <property type="match status" value="1"/>
</dbReference>
<dbReference type="CDD" id="cd16922">
    <property type="entry name" value="HATPase_EvgS-ArcB-TorS-like"/>
    <property type="match status" value="1"/>
</dbReference>
<keyword evidence="9" id="KW-0067">ATP-binding</keyword>
<evidence type="ECO:0000256" key="13">
    <source>
        <dbReference type="ARBA" id="ARBA00070616"/>
    </source>
</evidence>
<dbReference type="CDD" id="cd00130">
    <property type="entry name" value="PAS"/>
    <property type="match status" value="3"/>
</dbReference>
<dbReference type="SUPFAM" id="SSF47384">
    <property type="entry name" value="Homodimeric domain of signal transducing histidine kinase"/>
    <property type="match status" value="1"/>
</dbReference>
<keyword evidence="10 16" id="KW-1133">Transmembrane helix</keyword>
<dbReference type="SUPFAM" id="SSF55874">
    <property type="entry name" value="ATPase domain of HSP90 chaperone/DNA topoisomerase II/histidine kinase"/>
    <property type="match status" value="1"/>
</dbReference>
<dbReference type="InterPro" id="IPR003661">
    <property type="entry name" value="HisK_dim/P_dom"/>
</dbReference>
<keyword evidence="6 16" id="KW-0812">Transmembrane</keyword>
<dbReference type="GO" id="GO:0000155">
    <property type="term" value="F:phosphorelay sensor kinase activity"/>
    <property type="evidence" value="ECO:0007669"/>
    <property type="project" value="InterPro"/>
</dbReference>
<dbReference type="InterPro" id="IPR011006">
    <property type="entry name" value="CheY-like_superfamily"/>
</dbReference>
<dbReference type="GO" id="GO:0006355">
    <property type="term" value="P:regulation of DNA-templated transcription"/>
    <property type="evidence" value="ECO:0007669"/>
    <property type="project" value="InterPro"/>
</dbReference>
<keyword evidence="11 16" id="KW-0472">Membrane</keyword>
<evidence type="ECO:0000259" key="17">
    <source>
        <dbReference type="PROSITE" id="PS50109"/>
    </source>
</evidence>
<protein>
    <recommendedName>
        <fullName evidence="13">Sensor protein FixL</fullName>
        <ecNumber evidence="3">2.7.13.3</ecNumber>
    </recommendedName>
</protein>
<feature type="transmembrane region" description="Helical" evidence="16">
    <location>
        <begin position="315"/>
        <end position="336"/>
    </location>
</feature>
<dbReference type="Gene3D" id="3.30.450.350">
    <property type="entry name" value="CHASE domain"/>
    <property type="match status" value="1"/>
</dbReference>
<dbReference type="SMART" id="SM00448">
    <property type="entry name" value="REC"/>
    <property type="match status" value="1"/>
</dbReference>
<dbReference type="RefSeq" id="WP_101519582.1">
    <property type="nucleotide sequence ID" value="NZ_PKLZ01000001.1"/>
</dbReference>
<dbReference type="SMART" id="SM01079">
    <property type="entry name" value="CHASE"/>
    <property type="match status" value="1"/>
</dbReference>
<dbReference type="SMART" id="SM00091">
    <property type="entry name" value="PAS"/>
    <property type="match status" value="3"/>
</dbReference>
<dbReference type="SUPFAM" id="SSF52172">
    <property type="entry name" value="CheY-like"/>
    <property type="match status" value="1"/>
</dbReference>
<evidence type="ECO:0000256" key="2">
    <source>
        <dbReference type="ARBA" id="ARBA00004370"/>
    </source>
</evidence>
<organism evidence="22 23">
    <name type="scientific">Kineobactrum sediminis</name>
    <dbReference type="NCBI Taxonomy" id="1905677"/>
    <lineage>
        <taxon>Bacteria</taxon>
        <taxon>Pseudomonadati</taxon>
        <taxon>Pseudomonadota</taxon>
        <taxon>Gammaproteobacteria</taxon>
        <taxon>Cellvibrionales</taxon>
        <taxon>Halieaceae</taxon>
        <taxon>Kineobactrum</taxon>
    </lineage>
</organism>
<evidence type="ECO:0000256" key="14">
    <source>
        <dbReference type="PROSITE-ProRule" id="PRU00169"/>
    </source>
</evidence>
<evidence type="ECO:0000256" key="4">
    <source>
        <dbReference type="ARBA" id="ARBA00022553"/>
    </source>
</evidence>
<dbReference type="PANTHER" id="PTHR43047:SF72">
    <property type="entry name" value="OSMOSENSING HISTIDINE PROTEIN KINASE SLN1"/>
    <property type="match status" value="1"/>
</dbReference>
<keyword evidence="7" id="KW-0547">Nucleotide-binding</keyword>
<keyword evidence="5" id="KW-0808">Transferase</keyword>
<keyword evidence="15" id="KW-0175">Coiled coil</keyword>
<evidence type="ECO:0000256" key="16">
    <source>
        <dbReference type="SAM" id="Phobius"/>
    </source>
</evidence>
<feature type="coiled-coil region" evidence="15">
    <location>
        <begin position="749"/>
        <end position="801"/>
    </location>
</feature>
<dbReference type="InterPro" id="IPR042240">
    <property type="entry name" value="CHASE_sf"/>
</dbReference>
<dbReference type="InterPro" id="IPR013767">
    <property type="entry name" value="PAS_fold"/>
</dbReference>
<evidence type="ECO:0000256" key="12">
    <source>
        <dbReference type="ARBA" id="ARBA00059827"/>
    </source>
</evidence>
<evidence type="ECO:0000259" key="21">
    <source>
        <dbReference type="PROSITE" id="PS50839"/>
    </source>
</evidence>
<dbReference type="FunFam" id="3.30.565.10:FF:000006">
    <property type="entry name" value="Sensor histidine kinase WalK"/>
    <property type="match status" value="1"/>
</dbReference>
<dbReference type="Gene3D" id="1.10.287.130">
    <property type="match status" value="1"/>
</dbReference>
<sequence length="1171" mass="129706">MTLFSPAILSRRGISAWLVLATGLLLTTLLSTHLAQQRQQVANQQFDLQTNELLRKINARLQSNEQILIAGAGLFDASSHISRAEWGDFIERMQLDQRFPGIQAVGFGQAIRPDQRKAHIAAIRAQGFPDYDLVPEGERSLYTSVVYLEPFRGRNLAAFGYDMYSEEVRRKAMQRAVASNSTTISGKVRLVQETHGPEQAGFLMYLPVYESRAKLETAEQRWQGLRGFVYSAHRINDLMEGVLGEHSLPVDFSIHDALPGDDNLLYTSVEESRSSAHTAPGHTARHQLDMFGNDWLIALWSRPEFNAQFSSTSSWLAPALGASLSVLLFAFIWLLLGRREEALALAEKMAASSDEFKSQFRQLFTHVRQGIVIHDANGDIIEANPAARNILGLESGPGGFLQPATGEWLAIREDGSDFPKEEYPVELAIRKTQAVNDVVMGVWQATQQWHWIRIDAYPNHRSATIQGGAYSVFSDITAERTADVAVRDARKLLADVFTAASEVAMIVTDCSGLISVFNKGAERMLGYDAKELIGKESMTLFQIADSAGGDTEQRGKKINAKIEGFRVLAGKPGDTSSESREWTFLHKDGHPIPVSLVVTPMRDDSGVITGYLGIAEDNTQRKQAEATLRDQTQHTQAILDNVMDAIVTIDGRGTINSFNLAAESIFGYDKNEVIGRNVKMLMPNPYRDAHDSYLRNYQETGIARIIGTGREVQGQRKDGSVFPMDLGISEIIRKEQPFYIGMVRDITERKLNERMKEDAKAALKQLNEDLEGHVERRTRELAAARDEAERANAAKSEFLSRMSHELRTPLNAILGFGQLLESDPERPLTKTQTDNVREIRHAGDHLLELVNEVLDLSRIESGRLEVSLEPVVISDIVSACVAQIQPLAYQRDIDIEVEMGTSQTVYADYRRLRGVLLNLLSNAVKYNSQGGRIMLFCTATDHQRLRISVRDTGHGIAAEKLGRLFRPFERLESHLSAIEGTGIGLALAKKLIEAMHGEIGVHTVRGEGSTFWFELPITGVSATATTQEHTEAEISTPTAIDSASHRVLYIEDNPANLRLVQKILAVRKDIELLDAATAETGLAVAAAQQPDLILLDLNLPGMDGFEALDQLRANPVTRDIPVIAVTANAMTHNIKRGAAASFDDYVTKPLKIESFLASVDRYLSKDIGIPE</sequence>
<dbReference type="InterPro" id="IPR036890">
    <property type="entry name" value="HATPase_C_sf"/>
</dbReference>
<dbReference type="PROSITE" id="PS50110">
    <property type="entry name" value="RESPONSE_REGULATORY"/>
    <property type="match status" value="1"/>
</dbReference>
<reference evidence="23" key="1">
    <citation type="submission" date="2017-11" db="EMBL/GenBank/DDBJ databases">
        <title>The draft genome sequence of Chromatocurvus sp. F02.</title>
        <authorList>
            <person name="Du Z.-J."/>
            <person name="Chang Y.-Q."/>
        </authorList>
    </citation>
    <scope>NUCLEOTIDE SEQUENCE [LARGE SCALE GENOMIC DNA]</scope>
    <source>
        <strain evidence="23">F02</strain>
    </source>
</reference>
<evidence type="ECO:0000256" key="5">
    <source>
        <dbReference type="ARBA" id="ARBA00022679"/>
    </source>
</evidence>
<feature type="modified residue" description="4-aspartylphosphate" evidence="14">
    <location>
        <position position="1096"/>
    </location>
</feature>
<dbReference type="PANTHER" id="PTHR43047">
    <property type="entry name" value="TWO-COMPONENT HISTIDINE PROTEIN KINASE"/>
    <property type="match status" value="1"/>
</dbReference>
<dbReference type="SMART" id="SM00086">
    <property type="entry name" value="PAC"/>
    <property type="match status" value="3"/>
</dbReference>
<evidence type="ECO:0000256" key="7">
    <source>
        <dbReference type="ARBA" id="ARBA00022741"/>
    </source>
</evidence>
<evidence type="ECO:0000256" key="9">
    <source>
        <dbReference type="ARBA" id="ARBA00022840"/>
    </source>
</evidence>
<evidence type="ECO:0000256" key="15">
    <source>
        <dbReference type="SAM" id="Coils"/>
    </source>
</evidence>
<dbReference type="OrthoDB" id="9808408at2"/>
<evidence type="ECO:0000256" key="8">
    <source>
        <dbReference type="ARBA" id="ARBA00022777"/>
    </source>
</evidence>
<dbReference type="SMART" id="SM00387">
    <property type="entry name" value="HATPase_c"/>
    <property type="match status" value="1"/>
</dbReference>
<dbReference type="NCBIfam" id="TIGR00229">
    <property type="entry name" value="sensory_box"/>
    <property type="match status" value="2"/>
</dbReference>
<feature type="domain" description="Response regulatory" evidence="18">
    <location>
        <begin position="1046"/>
        <end position="1163"/>
    </location>
</feature>
<feature type="domain" description="PAS" evidence="19">
    <location>
        <begin position="631"/>
        <end position="701"/>
    </location>
</feature>
<dbReference type="Proteomes" id="UP000234845">
    <property type="component" value="Unassembled WGS sequence"/>
</dbReference>
<evidence type="ECO:0000256" key="10">
    <source>
        <dbReference type="ARBA" id="ARBA00022989"/>
    </source>
</evidence>
<feature type="domain" description="PAC" evidence="20">
    <location>
        <begin position="708"/>
        <end position="758"/>
    </location>
</feature>
<keyword evidence="8" id="KW-0418">Kinase</keyword>
<dbReference type="InterPro" id="IPR006189">
    <property type="entry name" value="CHASE_dom"/>
</dbReference>
<dbReference type="GO" id="GO:0005524">
    <property type="term" value="F:ATP binding"/>
    <property type="evidence" value="ECO:0007669"/>
    <property type="project" value="UniProtKB-KW"/>
</dbReference>
<evidence type="ECO:0000259" key="20">
    <source>
        <dbReference type="PROSITE" id="PS50113"/>
    </source>
</evidence>
<evidence type="ECO:0000313" key="22">
    <source>
        <dbReference type="EMBL" id="PLW83945.1"/>
    </source>
</evidence>
<accession>A0A2N5Y6C3</accession>
<dbReference type="SMART" id="SM00388">
    <property type="entry name" value="HisKA"/>
    <property type="match status" value="1"/>
</dbReference>
<dbReference type="Pfam" id="PF00989">
    <property type="entry name" value="PAS"/>
    <property type="match status" value="1"/>
</dbReference>
<evidence type="ECO:0000259" key="19">
    <source>
        <dbReference type="PROSITE" id="PS50112"/>
    </source>
</evidence>
<dbReference type="Pfam" id="PF00512">
    <property type="entry name" value="HisKA"/>
    <property type="match status" value="1"/>
</dbReference>
<dbReference type="InterPro" id="IPR003594">
    <property type="entry name" value="HATPase_dom"/>
</dbReference>
<dbReference type="FunFam" id="3.30.450.20:FF:000060">
    <property type="entry name" value="Sensor protein FixL"/>
    <property type="match status" value="1"/>
</dbReference>
<comment type="function">
    <text evidence="12">Putative oxygen sensor; modulates the activity of FixJ, a transcriptional activator of nitrogen fixation fixK gene. FixL probably acts as a kinase that phosphorylates FixJ.</text>
</comment>
<dbReference type="CDD" id="cd00082">
    <property type="entry name" value="HisKA"/>
    <property type="match status" value="1"/>
</dbReference>
<dbReference type="SUPFAM" id="SSF55785">
    <property type="entry name" value="PYP-like sensor domain (PAS domain)"/>
    <property type="match status" value="3"/>
</dbReference>
<keyword evidence="23" id="KW-1185">Reference proteome</keyword>
<dbReference type="PROSITE" id="PS50113">
    <property type="entry name" value="PAC"/>
    <property type="match status" value="2"/>
</dbReference>
<keyword evidence="4 14" id="KW-0597">Phosphoprotein</keyword>
<dbReference type="InterPro" id="IPR035965">
    <property type="entry name" value="PAS-like_dom_sf"/>
</dbReference>
<dbReference type="InterPro" id="IPR004358">
    <property type="entry name" value="Sig_transdc_His_kin-like_C"/>
</dbReference>
<evidence type="ECO:0000256" key="1">
    <source>
        <dbReference type="ARBA" id="ARBA00000085"/>
    </source>
</evidence>
<dbReference type="GO" id="GO:0005886">
    <property type="term" value="C:plasma membrane"/>
    <property type="evidence" value="ECO:0007669"/>
    <property type="project" value="TreeGrafter"/>
</dbReference>
<proteinExistence type="predicted"/>
<dbReference type="GO" id="GO:0009927">
    <property type="term" value="F:histidine phosphotransfer kinase activity"/>
    <property type="evidence" value="ECO:0007669"/>
    <property type="project" value="TreeGrafter"/>
</dbReference>
<dbReference type="InterPro" id="IPR000700">
    <property type="entry name" value="PAS-assoc_C"/>
</dbReference>
<dbReference type="Pfam" id="PF13426">
    <property type="entry name" value="PAS_9"/>
    <property type="match status" value="1"/>
</dbReference>
<comment type="catalytic activity">
    <reaction evidence="1">
        <text>ATP + protein L-histidine = ADP + protein N-phospho-L-histidine.</text>
        <dbReference type="EC" id="2.7.13.3"/>
    </reaction>
</comment>
<feature type="domain" description="CHASE" evidence="21">
    <location>
        <begin position="142"/>
        <end position="245"/>
    </location>
</feature>
<dbReference type="PROSITE" id="PS50839">
    <property type="entry name" value="CHASE"/>
    <property type="match status" value="1"/>
</dbReference>
<dbReference type="Pfam" id="PF03924">
    <property type="entry name" value="CHASE"/>
    <property type="match status" value="1"/>
</dbReference>
<dbReference type="PROSITE" id="PS50109">
    <property type="entry name" value="HIS_KIN"/>
    <property type="match status" value="1"/>
</dbReference>
<dbReference type="EC" id="2.7.13.3" evidence="3"/>
<dbReference type="PROSITE" id="PS50112">
    <property type="entry name" value="PAS"/>
    <property type="match status" value="3"/>
</dbReference>
<dbReference type="AlphaFoldDB" id="A0A2N5Y6C3"/>
<dbReference type="InterPro" id="IPR001789">
    <property type="entry name" value="Sig_transdc_resp-reg_receiver"/>
</dbReference>
<dbReference type="Pfam" id="PF13188">
    <property type="entry name" value="PAS_8"/>
    <property type="match status" value="1"/>
</dbReference>
<evidence type="ECO:0000259" key="18">
    <source>
        <dbReference type="PROSITE" id="PS50110"/>
    </source>
</evidence>
<evidence type="ECO:0000256" key="3">
    <source>
        <dbReference type="ARBA" id="ARBA00012438"/>
    </source>
</evidence>
<feature type="domain" description="PAC" evidence="20">
    <location>
        <begin position="578"/>
        <end position="630"/>
    </location>
</feature>
<dbReference type="InterPro" id="IPR001610">
    <property type="entry name" value="PAC"/>
</dbReference>
<evidence type="ECO:0000256" key="6">
    <source>
        <dbReference type="ARBA" id="ARBA00022692"/>
    </source>
</evidence>
<evidence type="ECO:0000256" key="11">
    <source>
        <dbReference type="ARBA" id="ARBA00023136"/>
    </source>
</evidence>
<comment type="caution">
    <text evidence="22">The sequence shown here is derived from an EMBL/GenBank/DDBJ whole genome shotgun (WGS) entry which is preliminary data.</text>
</comment>
<dbReference type="Gene3D" id="3.30.565.10">
    <property type="entry name" value="Histidine kinase-like ATPase, C-terminal domain"/>
    <property type="match status" value="1"/>
</dbReference>
<feature type="domain" description="PAS" evidence="19">
    <location>
        <begin position="489"/>
        <end position="538"/>
    </location>
</feature>
<dbReference type="PRINTS" id="PR00344">
    <property type="entry name" value="BCTRLSENSOR"/>
</dbReference>
<feature type="domain" description="PAS" evidence="19">
    <location>
        <begin position="356"/>
        <end position="394"/>
    </location>
</feature>
<evidence type="ECO:0000313" key="23">
    <source>
        <dbReference type="Proteomes" id="UP000234845"/>
    </source>
</evidence>
<dbReference type="Gene3D" id="3.40.50.2300">
    <property type="match status" value="1"/>
</dbReference>
<dbReference type="Gene3D" id="3.30.450.20">
    <property type="entry name" value="PAS domain"/>
    <property type="match status" value="3"/>
</dbReference>